<dbReference type="OrthoDB" id="9761531at2"/>
<dbReference type="GO" id="GO:0016787">
    <property type="term" value="F:hydrolase activity"/>
    <property type="evidence" value="ECO:0007669"/>
    <property type="project" value="UniProtKB-KW"/>
</dbReference>
<dbReference type="SMART" id="SM00849">
    <property type="entry name" value="Lactamase_B"/>
    <property type="match status" value="1"/>
</dbReference>
<reference evidence="2 3" key="1">
    <citation type="submission" date="2020-01" db="EMBL/GenBank/DDBJ databases">
        <title>Whole genome sequence of Heliobacterium gestii DSM 11169.</title>
        <authorList>
            <person name="Kyndt J.A."/>
            <person name="Meyer T.E."/>
        </authorList>
    </citation>
    <scope>NUCLEOTIDE SEQUENCE [LARGE SCALE GENOMIC DNA]</scope>
    <source>
        <strain evidence="2 3">DSM 11169</strain>
    </source>
</reference>
<dbReference type="InterPro" id="IPR036866">
    <property type="entry name" value="RibonucZ/Hydroxyglut_hydro"/>
</dbReference>
<dbReference type="Gene3D" id="3.60.15.10">
    <property type="entry name" value="Ribonuclease Z/Hydroxyacylglutathione hydrolase-like"/>
    <property type="match status" value="1"/>
</dbReference>
<protein>
    <submittedName>
        <fullName evidence="2">MBL fold metallo-hydrolase</fullName>
    </submittedName>
</protein>
<name>A0A845LE21_HELGE</name>
<keyword evidence="2" id="KW-0378">Hydrolase</keyword>
<organism evidence="2 3">
    <name type="scientific">Heliomicrobium gestii</name>
    <name type="common">Heliobacterium gestii</name>
    <dbReference type="NCBI Taxonomy" id="2699"/>
    <lineage>
        <taxon>Bacteria</taxon>
        <taxon>Bacillati</taxon>
        <taxon>Bacillota</taxon>
        <taxon>Clostridia</taxon>
        <taxon>Eubacteriales</taxon>
        <taxon>Heliobacteriaceae</taxon>
        <taxon>Heliomicrobium</taxon>
    </lineage>
</organism>
<dbReference type="InterPro" id="IPR050662">
    <property type="entry name" value="Sec-metab_biosynth-thioest"/>
</dbReference>
<comment type="caution">
    <text evidence="2">The sequence shown here is derived from an EMBL/GenBank/DDBJ whole genome shotgun (WGS) entry which is preliminary data.</text>
</comment>
<evidence type="ECO:0000313" key="2">
    <source>
        <dbReference type="EMBL" id="MZP43614.1"/>
    </source>
</evidence>
<dbReference type="RefSeq" id="WP_161262189.1">
    <property type="nucleotide sequence ID" value="NZ_JAFBDC010000009.1"/>
</dbReference>
<dbReference type="SUPFAM" id="SSF56281">
    <property type="entry name" value="Metallo-hydrolase/oxidoreductase"/>
    <property type="match status" value="1"/>
</dbReference>
<evidence type="ECO:0000313" key="3">
    <source>
        <dbReference type="Proteomes" id="UP000471031"/>
    </source>
</evidence>
<feature type="domain" description="Metallo-beta-lactamase" evidence="1">
    <location>
        <begin position="17"/>
        <end position="225"/>
    </location>
</feature>
<sequence length="333" mass="36754">MARIVPIALPTPYPVGDVNVYFVDDEQPMLIDAGPPTQEAYSILKEQLQALGCPLEALKEIVVTHFHPDHVGLAQILAKEAAIPVRLHPLDLYTLRLSSEKAIGFFDGWDLPPGWDPSQFDTNHWIPARYRPSGVTFLPLEAGEVIDTGSLRFEVVAVPGHSLGHVALWEEKNRWLFTGDTVIPGLAPNPMIYHVEGERVPTLPMYLNSLSQLRRLDVETLYPGHGAPFADLAAELDATVDHYRQKALEVYAIMDRQGPSGLGLRQIAACLYPRQIESQPYMVLSKTLGCLDLLERAGLAQAAGGSRGRRIYRLAAEREGEPVDALNPLLCSD</sequence>
<evidence type="ECO:0000259" key="1">
    <source>
        <dbReference type="SMART" id="SM00849"/>
    </source>
</evidence>
<gene>
    <name evidence="2" type="ORF">GTO89_11230</name>
</gene>
<dbReference type="InterPro" id="IPR001279">
    <property type="entry name" value="Metallo-B-lactamas"/>
</dbReference>
<dbReference type="EMBL" id="WXEX01000009">
    <property type="protein sequence ID" value="MZP43614.1"/>
    <property type="molecule type" value="Genomic_DNA"/>
</dbReference>
<dbReference type="PANTHER" id="PTHR23131">
    <property type="entry name" value="ENDORIBONUCLEASE LACTB2"/>
    <property type="match status" value="1"/>
</dbReference>
<keyword evidence="3" id="KW-1185">Reference proteome</keyword>
<proteinExistence type="predicted"/>
<dbReference type="AlphaFoldDB" id="A0A845LE21"/>
<dbReference type="Pfam" id="PF00753">
    <property type="entry name" value="Lactamase_B"/>
    <property type="match status" value="1"/>
</dbReference>
<dbReference type="PANTHER" id="PTHR23131:SF4">
    <property type="entry name" value="METALLO-BETA-LACTAMASE SUPERFAMILY POTEIN"/>
    <property type="match status" value="1"/>
</dbReference>
<accession>A0A845LE21</accession>
<dbReference type="Proteomes" id="UP000471031">
    <property type="component" value="Unassembled WGS sequence"/>
</dbReference>